<sequence>MEVNIGAIGHAGSPIGRGNVVSNDSLVGRVRGYFERERLAVKGSKSLVRSSPVMAHAYPACLASLHPHACYVPTTRHIHHVHEQPISIALEHEPKPALSDAWHSAGLAMSKWVRGGLHHPPWFESCDQFGGQRLVAVTVVMGDPL</sequence>
<name>A0A5A7Q5M1_STRAF</name>
<comment type="caution">
    <text evidence="1">The sequence shown here is derived from an EMBL/GenBank/DDBJ whole genome shotgun (WGS) entry which is preliminary data.</text>
</comment>
<reference evidence="2" key="1">
    <citation type="journal article" date="2019" name="Curr. Biol.">
        <title>Genome Sequence of Striga asiatica Provides Insight into the Evolution of Plant Parasitism.</title>
        <authorList>
            <person name="Yoshida S."/>
            <person name="Kim S."/>
            <person name="Wafula E.K."/>
            <person name="Tanskanen J."/>
            <person name="Kim Y.M."/>
            <person name="Honaas L."/>
            <person name="Yang Z."/>
            <person name="Spallek T."/>
            <person name="Conn C.E."/>
            <person name="Ichihashi Y."/>
            <person name="Cheong K."/>
            <person name="Cui S."/>
            <person name="Der J.P."/>
            <person name="Gundlach H."/>
            <person name="Jiao Y."/>
            <person name="Hori C."/>
            <person name="Ishida J.K."/>
            <person name="Kasahara H."/>
            <person name="Kiba T."/>
            <person name="Kim M.S."/>
            <person name="Koo N."/>
            <person name="Laohavisit A."/>
            <person name="Lee Y.H."/>
            <person name="Lumba S."/>
            <person name="McCourt P."/>
            <person name="Mortimer J.C."/>
            <person name="Mutuku J.M."/>
            <person name="Nomura T."/>
            <person name="Sasaki-Sekimoto Y."/>
            <person name="Seto Y."/>
            <person name="Wang Y."/>
            <person name="Wakatake T."/>
            <person name="Sakakibara H."/>
            <person name="Demura T."/>
            <person name="Yamaguchi S."/>
            <person name="Yoneyama K."/>
            <person name="Manabe R.I."/>
            <person name="Nelson D.C."/>
            <person name="Schulman A.H."/>
            <person name="Timko M.P."/>
            <person name="dePamphilis C.W."/>
            <person name="Choi D."/>
            <person name="Shirasu K."/>
        </authorList>
    </citation>
    <scope>NUCLEOTIDE SEQUENCE [LARGE SCALE GENOMIC DNA]</scope>
    <source>
        <strain evidence="2">cv. UVA1</strain>
    </source>
</reference>
<dbReference type="EMBL" id="BKCP01005916">
    <property type="protein sequence ID" value="GER40545.1"/>
    <property type="molecule type" value="Genomic_DNA"/>
</dbReference>
<evidence type="ECO:0000313" key="2">
    <source>
        <dbReference type="Proteomes" id="UP000325081"/>
    </source>
</evidence>
<proteinExistence type="predicted"/>
<keyword evidence="2" id="KW-1185">Reference proteome</keyword>
<dbReference type="Proteomes" id="UP000325081">
    <property type="component" value="Unassembled WGS sequence"/>
</dbReference>
<dbReference type="AlphaFoldDB" id="A0A5A7Q5M1"/>
<accession>A0A5A7Q5M1</accession>
<gene>
    <name evidence="1" type="ORF">STAS_17221</name>
</gene>
<organism evidence="1 2">
    <name type="scientific">Striga asiatica</name>
    <name type="common">Asiatic witchweed</name>
    <name type="synonym">Buchnera asiatica</name>
    <dbReference type="NCBI Taxonomy" id="4170"/>
    <lineage>
        <taxon>Eukaryota</taxon>
        <taxon>Viridiplantae</taxon>
        <taxon>Streptophyta</taxon>
        <taxon>Embryophyta</taxon>
        <taxon>Tracheophyta</taxon>
        <taxon>Spermatophyta</taxon>
        <taxon>Magnoliopsida</taxon>
        <taxon>eudicotyledons</taxon>
        <taxon>Gunneridae</taxon>
        <taxon>Pentapetalae</taxon>
        <taxon>asterids</taxon>
        <taxon>lamiids</taxon>
        <taxon>Lamiales</taxon>
        <taxon>Orobanchaceae</taxon>
        <taxon>Buchnereae</taxon>
        <taxon>Striga</taxon>
    </lineage>
</organism>
<protein>
    <submittedName>
        <fullName evidence="1">Protocadherin-11 X-linked</fullName>
    </submittedName>
</protein>
<evidence type="ECO:0000313" key="1">
    <source>
        <dbReference type="EMBL" id="GER40545.1"/>
    </source>
</evidence>